<dbReference type="Gene3D" id="1.10.12.10">
    <property type="entry name" value="Lyase 2-enoyl-coa Hydratase, Chain A, domain 2"/>
    <property type="match status" value="1"/>
</dbReference>
<proteinExistence type="inferred from homology"/>
<protein>
    <submittedName>
        <fullName evidence="2">Enoyl-CoA hydratase</fullName>
    </submittedName>
</protein>
<dbReference type="SUPFAM" id="SSF52096">
    <property type="entry name" value="ClpP/crotonase"/>
    <property type="match status" value="1"/>
</dbReference>
<dbReference type="CDD" id="cd06558">
    <property type="entry name" value="crotonase-like"/>
    <property type="match status" value="1"/>
</dbReference>
<dbReference type="RefSeq" id="WP_188720602.1">
    <property type="nucleotide sequence ID" value="NZ_BMIF01000004.1"/>
</dbReference>
<evidence type="ECO:0000313" key="3">
    <source>
        <dbReference type="Proteomes" id="UP000636264"/>
    </source>
</evidence>
<dbReference type="AlphaFoldDB" id="A0A916RN89"/>
<keyword evidence="3" id="KW-1185">Reference proteome</keyword>
<comment type="similarity">
    <text evidence="1">Belongs to the enoyl-CoA hydratase/isomerase family.</text>
</comment>
<dbReference type="InterPro" id="IPR029045">
    <property type="entry name" value="ClpP/crotonase-like_dom_sf"/>
</dbReference>
<evidence type="ECO:0000256" key="1">
    <source>
        <dbReference type="ARBA" id="ARBA00005254"/>
    </source>
</evidence>
<reference evidence="2" key="1">
    <citation type="journal article" date="2014" name="Int. J. Syst. Evol. Microbiol.">
        <title>Complete genome sequence of Corynebacterium casei LMG S-19264T (=DSM 44701T), isolated from a smear-ripened cheese.</title>
        <authorList>
            <consortium name="US DOE Joint Genome Institute (JGI-PGF)"/>
            <person name="Walter F."/>
            <person name="Albersmeier A."/>
            <person name="Kalinowski J."/>
            <person name="Ruckert C."/>
        </authorList>
    </citation>
    <scope>NUCLEOTIDE SEQUENCE</scope>
    <source>
        <strain evidence="2">CGMCC 1.15320</strain>
    </source>
</reference>
<gene>
    <name evidence="2" type="primary">paaG</name>
    <name evidence="2" type="ORF">GCM10011385_16750</name>
</gene>
<name>A0A916RN89_9HYPH</name>
<dbReference type="Pfam" id="PF00378">
    <property type="entry name" value="ECH_1"/>
    <property type="match status" value="1"/>
</dbReference>
<reference evidence="2" key="2">
    <citation type="submission" date="2020-09" db="EMBL/GenBank/DDBJ databases">
        <authorList>
            <person name="Sun Q."/>
            <person name="Zhou Y."/>
        </authorList>
    </citation>
    <scope>NUCLEOTIDE SEQUENCE</scope>
    <source>
        <strain evidence="2">CGMCC 1.15320</strain>
    </source>
</reference>
<comment type="caution">
    <text evidence="2">The sequence shown here is derived from an EMBL/GenBank/DDBJ whole genome shotgun (WGS) entry which is preliminary data.</text>
</comment>
<dbReference type="InterPro" id="IPR014748">
    <property type="entry name" value="Enoyl-CoA_hydra_C"/>
</dbReference>
<dbReference type="InterPro" id="IPR001753">
    <property type="entry name" value="Enoyl-CoA_hydra/iso"/>
</dbReference>
<sequence>MTSPIILTNSDGIAEIRLNRSERRNVFSVEMVDALVEAVNEVVSRDETRVLVFSAEGPSFGAGGDLAFFHEAEDKPAAAERLIHPLHAMLKQLDSAAFVTIGSIKGAVAGGTLSLALGLDMVIAAEDTIFNFAYPRVGVPADCGGSWALPRLVGYRKALEIALLCQSIPADEALRLGLVNKVVPLDALEAETADLAHRIAAGAPVAHKHLKALMRQSLDNSYADQLDVEASAFISCAGTADFSEALEAFFGKRKPQFVGR</sequence>
<dbReference type="GO" id="GO:0003824">
    <property type="term" value="F:catalytic activity"/>
    <property type="evidence" value="ECO:0007669"/>
    <property type="project" value="UniProtKB-ARBA"/>
</dbReference>
<dbReference type="EMBL" id="BMIF01000004">
    <property type="protein sequence ID" value="GGA63534.1"/>
    <property type="molecule type" value="Genomic_DNA"/>
</dbReference>
<dbReference type="PANTHER" id="PTHR43459:SF1">
    <property type="entry name" value="EG:BACN32G11.4 PROTEIN"/>
    <property type="match status" value="1"/>
</dbReference>
<organism evidence="2 3">
    <name type="scientific">Nitratireductor aestuarii</name>
    <dbReference type="NCBI Taxonomy" id="1735103"/>
    <lineage>
        <taxon>Bacteria</taxon>
        <taxon>Pseudomonadati</taxon>
        <taxon>Pseudomonadota</taxon>
        <taxon>Alphaproteobacteria</taxon>
        <taxon>Hyphomicrobiales</taxon>
        <taxon>Phyllobacteriaceae</taxon>
        <taxon>Nitratireductor</taxon>
    </lineage>
</organism>
<evidence type="ECO:0000313" key="2">
    <source>
        <dbReference type="EMBL" id="GGA63534.1"/>
    </source>
</evidence>
<accession>A0A916RN89</accession>
<dbReference type="Proteomes" id="UP000636264">
    <property type="component" value="Unassembled WGS sequence"/>
</dbReference>
<dbReference type="Gene3D" id="3.90.226.10">
    <property type="entry name" value="2-enoyl-CoA Hydratase, Chain A, domain 1"/>
    <property type="match status" value="1"/>
</dbReference>
<dbReference type="PANTHER" id="PTHR43459">
    <property type="entry name" value="ENOYL-COA HYDRATASE"/>
    <property type="match status" value="1"/>
</dbReference>